<evidence type="ECO:0000313" key="2">
    <source>
        <dbReference type="Proteomes" id="UP000198749"/>
    </source>
</evidence>
<reference evidence="2" key="1">
    <citation type="submission" date="2016-10" db="EMBL/GenBank/DDBJ databases">
        <authorList>
            <person name="Varghese N."/>
            <person name="Submissions S."/>
        </authorList>
    </citation>
    <scope>NUCLEOTIDE SEQUENCE [LARGE SCALE GENOMIC DNA]</scope>
    <source>
        <strain evidence="2">DSM 18887</strain>
    </source>
</reference>
<dbReference type="STRING" id="355243.SAMN03080615_01657"/>
<dbReference type="EMBL" id="FOGB01000004">
    <property type="protein sequence ID" value="SEQ48936.1"/>
    <property type="molecule type" value="Genomic_DNA"/>
</dbReference>
<dbReference type="OrthoDB" id="622132at2"/>
<dbReference type="AlphaFoldDB" id="A0A1H9GFT7"/>
<dbReference type="Pfam" id="PF05136">
    <property type="entry name" value="Phage_portal_2"/>
    <property type="match status" value="1"/>
</dbReference>
<dbReference type="NCBIfam" id="TIGR01539">
    <property type="entry name" value="portal_lambda"/>
    <property type="match status" value="1"/>
</dbReference>
<name>A0A1H9GFT7_9GAMM</name>
<dbReference type="GO" id="GO:0005198">
    <property type="term" value="F:structural molecule activity"/>
    <property type="evidence" value="ECO:0007669"/>
    <property type="project" value="InterPro"/>
</dbReference>
<dbReference type="GO" id="GO:0019068">
    <property type="term" value="P:virion assembly"/>
    <property type="evidence" value="ECO:0007669"/>
    <property type="project" value="InterPro"/>
</dbReference>
<gene>
    <name evidence="1" type="ORF">SAMN03080615_01657</name>
</gene>
<sequence>MTTFRPIEGLDGQPLRQQMSSYQGAGVGHGGQLARWSPGLKTADAALLPDLKMGNARAEDVVRNNAFASNGVQLHVDNIVGDNFRLSYKPLWESLGVKEVEALAFIRDVEQIWQEVAEDPVGCYLDAERKRTFTMIMRETVSVHTRLGEDFCSAEWIDRPGSLIHTAIKQISPKRISNPGNGADSDLVRGGVESDQYGAALAYHIRQGNSSYYGMGDGMGHTWKRVARDTGWGRPKIIHTFEPTEDGQTRGANQFLSVLEQLQILPKLHHTTLQNAIVNAMYAVSLESDLGPDAGAALIGGENSTEMLQKYMLAINEFRNGGLNIGDGVKALQLMPNERLNLHTSGNADNGYTQLESGVLGWIAAGLNLSKEGLSKDFTKLSYSTARASMLEQWRYFMGRRKIIPARKGAVIFSLVLEDLLHSKQLKLPKGATRDFYQARGAWCNCGFIGTGRMAIDGLKDVKEAILRVEYGFSTYEKELAQMGQDYQEVFKQQVREQKEREAAGLPRPAWMQVDNFAQEDQKAEDQAAA</sequence>
<dbReference type="InterPro" id="IPR006429">
    <property type="entry name" value="Phage_lambda_portal"/>
</dbReference>
<dbReference type="Proteomes" id="UP000198749">
    <property type="component" value="Unassembled WGS sequence"/>
</dbReference>
<keyword evidence="2" id="KW-1185">Reference proteome</keyword>
<dbReference type="RefSeq" id="WP_091356495.1">
    <property type="nucleotide sequence ID" value="NZ_AP025284.1"/>
</dbReference>
<evidence type="ECO:0000313" key="1">
    <source>
        <dbReference type="EMBL" id="SEQ48936.1"/>
    </source>
</evidence>
<accession>A0A1H9GFT7</accession>
<protein>
    <submittedName>
        <fullName evidence="1">Phage portal protein, lambda family</fullName>
    </submittedName>
</protein>
<organism evidence="1 2">
    <name type="scientific">Amphritea atlantica</name>
    <dbReference type="NCBI Taxonomy" id="355243"/>
    <lineage>
        <taxon>Bacteria</taxon>
        <taxon>Pseudomonadati</taxon>
        <taxon>Pseudomonadota</taxon>
        <taxon>Gammaproteobacteria</taxon>
        <taxon>Oceanospirillales</taxon>
        <taxon>Oceanospirillaceae</taxon>
        <taxon>Amphritea</taxon>
    </lineage>
</organism>
<proteinExistence type="predicted"/>